<dbReference type="KEGG" id="dpx:DAPPUDRAFT_262255"/>
<proteinExistence type="predicted"/>
<dbReference type="AlphaFoldDB" id="E9HMN5"/>
<dbReference type="InParanoid" id="E9HMN5"/>
<dbReference type="EMBL" id="GL732688">
    <property type="protein sequence ID" value="EFX67000.1"/>
    <property type="molecule type" value="Genomic_DNA"/>
</dbReference>
<reference evidence="1 2" key="1">
    <citation type="journal article" date="2011" name="Science">
        <title>The ecoresponsive genome of Daphnia pulex.</title>
        <authorList>
            <person name="Colbourne J.K."/>
            <person name="Pfrender M.E."/>
            <person name="Gilbert D."/>
            <person name="Thomas W.K."/>
            <person name="Tucker A."/>
            <person name="Oakley T.H."/>
            <person name="Tokishita S."/>
            <person name="Aerts A."/>
            <person name="Arnold G.J."/>
            <person name="Basu M.K."/>
            <person name="Bauer D.J."/>
            <person name="Caceres C.E."/>
            <person name="Carmel L."/>
            <person name="Casola C."/>
            <person name="Choi J.H."/>
            <person name="Detter J.C."/>
            <person name="Dong Q."/>
            <person name="Dusheyko S."/>
            <person name="Eads B.D."/>
            <person name="Frohlich T."/>
            <person name="Geiler-Samerotte K.A."/>
            <person name="Gerlach D."/>
            <person name="Hatcher P."/>
            <person name="Jogdeo S."/>
            <person name="Krijgsveld J."/>
            <person name="Kriventseva E.V."/>
            <person name="Kultz D."/>
            <person name="Laforsch C."/>
            <person name="Lindquist E."/>
            <person name="Lopez J."/>
            <person name="Manak J.R."/>
            <person name="Muller J."/>
            <person name="Pangilinan J."/>
            <person name="Patwardhan R.P."/>
            <person name="Pitluck S."/>
            <person name="Pritham E.J."/>
            <person name="Rechtsteiner A."/>
            <person name="Rho M."/>
            <person name="Rogozin I.B."/>
            <person name="Sakarya O."/>
            <person name="Salamov A."/>
            <person name="Schaack S."/>
            <person name="Shapiro H."/>
            <person name="Shiga Y."/>
            <person name="Skalitzky C."/>
            <person name="Smith Z."/>
            <person name="Souvorov A."/>
            <person name="Sung W."/>
            <person name="Tang Z."/>
            <person name="Tsuchiya D."/>
            <person name="Tu H."/>
            <person name="Vos H."/>
            <person name="Wang M."/>
            <person name="Wolf Y.I."/>
            <person name="Yamagata H."/>
            <person name="Yamada T."/>
            <person name="Ye Y."/>
            <person name="Shaw J.R."/>
            <person name="Andrews J."/>
            <person name="Crease T.J."/>
            <person name="Tang H."/>
            <person name="Lucas S.M."/>
            <person name="Robertson H.M."/>
            <person name="Bork P."/>
            <person name="Koonin E.V."/>
            <person name="Zdobnov E.M."/>
            <person name="Grigoriev I.V."/>
            <person name="Lynch M."/>
            <person name="Boore J.L."/>
        </authorList>
    </citation>
    <scope>NUCLEOTIDE SEQUENCE [LARGE SCALE GENOMIC DNA]</scope>
</reference>
<dbReference type="Proteomes" id="UP000000305">
    <property type="component" value="Unassembled WGS sequence"/>
</dbReference>
<keyword evidence="2" id="KW-1185">Reference proteome</keyword>
<gene>
    <name evidence="1" type="ORF">DAPPUDRAFT_262255</name>
</gene>
<sequence length="87" mass="9340">MARYVVTLEHIHKSASEVHLQRRGSPGTDAGFQPCQESDGCPSAAVGSNPISDKYFLVKYECYKRLRDGAQAAREADGLASPVVGTS</sequence>
<evidence type="ECO:0000313" key="2">
    <source>
        <dbReference type="Proteomes" id="UP000000305"/>
    </source>
</evidence>
<protein>
    <submittedName>
        <fullName evidence="1">Uncharacterized protein</fullName>
    </submittedName>
</protein>
<evidence type="ECO:0000313" key="1">
    <source>
        <dbReference type="EMBL" id="EFX67000.1"/>
    </source>
</evidence>
<accession>E9HMN5</accession>
<dbReference type="HOGENOM" id="CLU_2485584_0_0_1"/>
<name>E9HMN5_DAPPU</name>
<organism evidence="1 2">
    <name type="scientific">Daphnia pulex</name>
    <name type="common">Water flea</name>
    <dbReference type="NCBI Taxonomy" id="6669"/>
    <lineage>
        <taxon>Eukaryota</taxon>
        <taxon>Metazoa</taxon>
        <taxon>Ecdysozoa</taxon>
        <taxon>Arthropoda</taxon>
        <taxon>Crustacea</taxon>
        <taxon>Branchiopoda</taxon>
        <taxon>Diplostraca</taxon>
        <taxon>Cladocera</taxon>
        <taxon>Anomopoda</taxon>
        <taxon>Daphniidae</taxon>
        <taxon>Daphnia</taxon>
    </lineage>
</organism>